<dbReference type="Proteomes" id="UP000271624">
    <property type="component" value="Unassembled WGS sequence"/>
</dbReference>
<organism evidence="1 2">
    <name type="scientific">Dulcicalothrix desertica PCC 7102</name>
    <dbReference type="NCBI Taxonomy" id="232991"/>
    <lineage>
        <taxon>Bacteria</taxon>
        <taxon>Bacillati</taxon>
        <taxon>Cyanobacteriota</taxon>
        <taxon>Cyanophyceae</taxon>
        <taxon>Nostocales</taxon>
        <taxon>Calotrichaceae</taxon>
        <taxon>Dulcicalothrix</taxon>
    </lineage>
</organism>
<gene>
    <name evidence="1" type="ORF">DSM106972_084880</name>
</gene>
<proteinExistence type="predicted"/>
<reference evidence="1" key="1">
    <citation type="submission" date="2018-12" db="EMBL/GenBank/DDBJ databases">
        <authorList>
            <person name="Will S."/>
            <person name="Neumann-Schaal M."/>
            <person name="Henke P."/>
        </authorList>
    </citation>
    <scope>NUCLEOTIDE SEQUENCE</scope>
    <source>
        <strain evidence="1">PCC 7102</strain>
    </source>
</reference>
<keyword evidence="2" id="KW-1185">Reference proteome</keyword>
<name>A0A3S1AB79_9CYAN</name>
<dbReference type="AlphaFoldDB" id="A0A3S1AB79"/>
<dbReference type="RefSeq" id="WP_019489918.1">
    <property type="nucleotide sequence ID" value="NZ_RSCL01000033.1"/>
</dbReference>
<sequence>MSVLRPQLHGLIEQMTDDELQLVWSVVYALHCDYKVLKAIQSVKQLQQPWDALTHEEAVRYLTMT</sequence>
<protein>
    <submittedName>
        <fullName evidence="1">Uncharacterized protein</fullName>
    </submittedName>
</protein>
<evidence type="ECO:0000313" key="1">
    <source>
        <dbReference type="EMBL" id="RUS97385.1"/>
    </source>
</evidence>
<comment type="caution">
    <text evidence="1">The sequence shown here is derived from an EMBL/GenBank/DDBJ whole genome shotgun (WGS) entry which is preliminary data.</text>
</comment>
<dbReference type="OrthoDB" id="488616at2"/>
<evidence type="ECO:0000313" key="2">
    <source>
        <dbReference type="Proteomes" id="UP000271624"/>
    </source>
</evidence>
<accession>A0A3S1AB79</accession>
<dbReference type="EMBL" id="RSCL01000033">
    <property type="protein sequence ID" value="RUS97385.1"/>
    <property type="molecule type" value="Genomic_DNA"/>
</dbReference>
<reference evidence="1" key="2">
    <citation type="journal article" date="2019" name="Genome Biol. Evol.">
        <title>Day and night: Metabolic profiles and evolutionary relationships of six axenic non-marine cyanobacteria.</title>
        <authorList>
            <person name="Will S.E."/>
            <person name="Henke P."/>
            <person name="Boedeker C."/>
            <person name="Huang S."/>
            <person name="Brinkmann H."/>
            <person name="Rohde M."/>
            <person name="Jarek M."/>
            <person name="Friedl T."/>
            <person name="Seufert S."/>
            <person name="Schumacher M."/>
            <person name="Overmann J."/>
            <person name="Neumann-Schaal M."/>
            <person name="Petersen J."/>
        </authorList>
    </citation>
    <scope>NUCLEOTIDE SEQUENCE [LARGE SCALE GENOMIC DNA]</scope>
    <source>
        <strain evidence="1">PCC 7102</strain>
    </source>
</reference>